<evidence type="ECO:0000313" key="3">
    <source>
        <dbReference type="EMBL" id="RAR77292.1"/>
    </source>
</evidence>
<reference evidence="3 4" key="1">
    <citation type="submission" date="2018-06" db="EMBL/GenBank/DDBJ databases">
        <title>Genomic Encyclopedia of Archaeal and Bacterial Type Strains, Phase II (KMG-II): from individual species to whole genera.</title>
        <authorList>
            <person name="Goeker M."/>
        </authorList>
    </citation>
    <scope>NUCLEOTIDE SEQUENCE [LARGE SCALE GENOMIC DNA]</scope>
    <source>
        <strain evidence="3 4">CFPB 3232</strain>
    </source>
</reference>
<gene>
    <name evidence="3" type="ORF">AX018_103828</name>
</gene>
<evidence type="ECO:0000256" key="2">
    <source>
        <dbReference type="SAM" id="SignalP"/>
    </source>
</evidence>
<accession>A0A328YYJ5</accession>
<keyword evidence="4" id="KW-1185">Reference proteome</keyword>
<evidence type="ECO:0008006" key="5">
    <source>
        <dbReference type="Google" id="ProtNLM"/>
    </source>
</evidence>
<organism evidence="3 4">
    <name type="scientific">Paracidovorax anthurii</name>
    <dbReference type="NCBI Taxonomy" id="78229"/>
    <lineage>
        <taxon>Bacteria</taxon>
        <taxon>Pseudomonadati</taxon>
        <taxon>Pseudomonadota</taxon>
        <taxon>Betaproteobacteria</taxon>
        <taxon>Burkholderiales</taxon>
        <taxon>Comamonadaceae</taxon>
        <taxon>Paracidovorax</taxon>
    </lineage>
</organism>
<evidence type="ECO:0000313" key="4">
    <source>
        <dbReference type="Proteomes" id="UP000248856"/>
    </source>
</evidence>
<dbReference type="RefSeq" id="WP_111879595.1">
    <property type="nucleotide sequence ID" value="NZ_CBCSGC010000065.1"/>
</dbReference>
<feature type="signal peptide" evidence="2">
    <location>
        <begin position="1"/>
        <end position="24"/>
    </location>
</feature>
<comment type="caution">
    <text evidence="3">The sequence shown here is derived from an EMBL/GenBank/DDBJ whole genome shotgun (WGS) entry which is preliminary data.</text>
</comment>
<keyword evidence="2" id="KW-0732">Signal</keyword>
<dbReference type="OrthoDB" id="8812392at2"/>
<sequence length="206" mass="23055">MTPAFVPPLVAAALCCALPVSLWAQTRYSCRDSVGNTFTLSRPCPAGTVTTAVSAGPQAVPSTTSQGYEAPPPVRTLSQGHEYEKYMGNRCRSLNDTIRSGHSRGLKHDVLSDLRREYERNCRDEESEAASRYGREQRDARQQRREAVQQAEMAARAEQESSARRAEQCAESRRILAVKRARTDLSEGEKKDLKRFEEAFASRCQR</sequence>
<name>A0A328YYJ5_9BURK</name>
<feature type="compositionally biased region" description="Basic and acidic residues" evidence="1">
    <location>
        <begin position="155"/>
        <end position="169"/>
    </location>
</feature>
<feature type="region of interest" description="Disordered" evidence="1">
    <location>
        <begin position="55"/>
        <end position="74"/>
    </location>
</feature>
<dbReference type="EMBL" id="QLTA01000038">
    <property type="protein sequence ID" value="RAR77292.1"/>
    <property type="molecule type" value="Genomic_DNA"/>
</dbReference>
<feature type="chain" id="PRO_5016361042" description="DUF4124 domain-containing protein" evidence="2">
    <location>
        <begin position="25"/>
        <end position="206"/>
    </location>
</feature>
<protein>
    <recommendedName>
        <fullName evidence="5">DUF4124 domain-containing protein</fullName>
    </recommendedName>
</protein>
<proteinExistence type="predicted"/>
<feature type="compositionally biased region" description="Basic and acidic residues" evidence="1">
    <location>
        <begin position="133"/>
        <end position="147"/>
    </location>
</feature>
<feature type="region of interest" description="Disordered" evidence="1">
    <location>
        <begin position="121"/>
        <end position="169"/>
    </location>
</feature>
<dbReference type="Proteomes" id="UP000248856">
    <property type="component" value="Unassembled WGS sequence"/>
</dbReference>
<dbReference type="AlphaFoldDB" id="A0A328YYJ5"/>
<evidence type="ECO:0000256" key="1">
    <source>
        <dbReference type="SAM" id="MobiDB-lite"/>
    </source>
</evidence>